<keyword evidence="2" id="KW-0812">Transmembrane</keyword>
<feature type="region of interest" description="Disordered" evidence="1">
    <location>
        <begin position="31"/>
        <end position="54"/>
    </location>
</feature>
<reference evidence="3 4" key="1">
    <citation type="submission" date="2019-03" db="EMBL/GenBank/DDBJ databases">
        <title>Diversity of the mouse oral microbiome.</title>
        <authorList>
            <person name="Joseph S."/>
            <person name="Aduse-Opoku J."/>
            <person name="Curtis M."/>
            <person name="Wade W."/>
            <person name="Hashim A."/>
        </authorList>
    </citation>
    <scope>NUCLEOTIDE SEQUENCE [LARGE SCALE GENOMIC DNA]</scope>
    <source>
        <strain evidence="4">irhom_31</strain>
    </source>
</reference>
<dbReference type="NCBIfam" id="NF033493">
    <property type="entry name" value="MetS_like_NSS"/>
    <property type="match status" value="1"/>
</dbReference>
<name>A0A4Y9F072_9MICC</name>
<evidence type="ECO:0000256" key="2">
    <source>
        <dbReference type="SAM" id="Phobius"/>
    </source>
</evidence>
<organism evidence="3 4">
    <name type="scientific">Rothia nasimurium</name>
    <dbReference type="NCBI Taxonomy" id="85336"/>
    <lineage>
        <taxon>Bacteria</taxon>
        <taxon>Bacillati</taxon>
        <taxon>Actinomycetota</taxon>
        <taxon>Actinomycetes</taxon>
        <taxon>Micrococcales</taxon>
        <taxon>Micrococcaceae</taxon>
        <taxon>Rothia</taxon>
    </lineage>
</organism>
<dbReference type="Pfam" id="PF16951">
    <property type="entry name" value="MaAIMP_sms"/>
    <property type="match status" value="1"/>
</dbReference>
<accession>A0A4Y9F072</accession>
<evidence type="ECO:0000256" key="1">
    <source>
        <dbReference type="SAM" id="MobiDB-lite"/>
    </source>
</evidence>
<keyword evidence="2" id="KW-0472">Membrane</keyword>
<evidence type="ECO:0000313" key="4">
    <source>
        <dbReference type="Proteomes" id="UP000297951"/>
    </source>
</evidence>
<keyword evidence="2" id="KW-1133">Transmembrane helix</keyword>
<dbReference type="InterPro" id="IPR031596">
    <property type="entry name" value="MaAIMP_sms"/>
</dbReference>
<dbReference type="OrthoDB" id="6712920at2"/>
<feature type="transmembrane region" description="Helical" evidence="2">
    <location>
        <begin position="6"/>
        <end position="27"/>
    </location>
</feature>
<dbReference type="RefSeq" id="WP_135013978.1">
    <property type="nucleotide sequence ID" value="NZ_JADGLK010000070.1"/>
</dbReference>
<dbReference type="AlphaFoldDB" id="A0A4Y9F072"/>
<sequence length="54" mass="5709">MSSIAIVMLIVSIALIWGGLGLALVHLSRNPDESGSEVEADETTVPWATETAQK</sequence>
<evidence type="ECO:0000313" key="3">
    <source>
        <dbReference type="EMBL" id="TFU19875.1"/>
    </source>
</evidence>
<proteinExistence type="predicted"/>
<dbReference type="Proteomes" id="UP000297951">
    <property type="component" value="Unassembled WGS sequence"/>
</dbReference>
<gene>
    <name evidence="3" type="ORF">E4U03_12110</name>
</gene>
<comment type="caution">
    <text evidence="3">The sequence shown here is derived from an EMBL/GenBank/DDBJ whole genome shotgun (WGS) entry which is preliminary data.</text>
</comment>
<protein>
    <submittedName>
        <fullName evidence="3">Methionine/alanine import family NSS transporter small subunit</fullName>
    </submittedName>
</protein>
<dbReference type="EMBL" id="SPQC01000070">
    <property type="protein sequence ID" value="TFU19875.1"/>
    <property type="molecule type" value="Genomic_DNA"/>
</dbReference>